<evidence type="ECO:0000313" key="1">
    <source>
        <dbReference type="EMBL" id="RAL26902.1"/>
    </source>
</evidence>
<dbReference type="Pfam" id="PF14172">
    <property type="entry name" value="DUF4309"/>
    <property type="match status" value="1"/>
</dbReference>
<dbReference type="EMBL" id="QJKK01000001">
    <property type="protein sequence ID" value="RAL26902.1"/>
    <property type="molecule type" value="Genomic_DNA"/>
</dbReference>
<dbReference type="Proteomes" id="UP000251213">
    <property type="component" value="Unassembled WGS sequence"/>
</dbReference>
<organism evidence="1 2">
    <name type="scientific">Thermoflavimicrobium daqui</name>
    <dbReference type="NCBI Taxonomy" id="2137476"/>
    <lineage>
        <taxon>Bacteria</taxon>
        <taxon>Bacillati</taxon>
        <taxon>Bacillota</taxon>
        <taxon>Bacilli</taxon>
        <taxon>Bacillales</taxon>
        <taxon>Thermoactinomycetaceae</taxon>
        <taxon>Thermoflavimicrobium</taxon>
    </lineage>
</organism>
<accession>A0A364K9K9</accession>
<comment type="caution">
    <text evidence="1">The sequence shown here is derived from an EMBL/GenBank/DDBJ whole genome shotgun (WGS) entry which is preliminary data.</text>
</comment>
<evidence type="ECO:0000313" key="2">
    <source>
        <dbReference type="Proteomes" id="UP000251213"/>
    </source>
</evidence>
<sequence>MEVKEVRIKTASPGIRQAREIYNLALQGKVYGVPFAVGLNEHVFPKEWGAADARIRGVTENGGIFVYYWKRAPSVFFTFLGETRNYEEFTVGVRDVKSTDPYFLNGRYISLPDRYKDVTIQDVIKVFGDNYYQSTYTEPAGSTVSYFYTLSFDYCIRFAVYENKLVSFMVSKQTNPFVQEDLKKLRQQ</sequence>
<gene>
    <name evidence="1" type="ORF">DL897_02310</name>
</gene>
<reference evidence="1 2" key="1">
    <citation type="submission" date="2018-06" db="EMBL/GenBank/DDBJ databases">
        <title>Thermoflavimicrobium daqus sp. nov., a thermophilic microbe isolated from Moutai-flavour Daqu.</title>
        <authorList>
            <person name="Wang X."/>
            <person name="Zhou H."/>
        </authorList>
    </citation>
    <scope>NUCLEOTIDE SEQUENCE [LARGE SCALE GENOMIC DNA]</scope>
    <source>
        <strain evidence="1 2">FBKL4.011</strain>
    </source>
</reference>
<keyword evidence="2" id="KW-1185">Reference proteome</keyword>
<proteinExistence type="predicted"/>
<name>A0A364K9K9_9BACL</name>
<dbReference type="OrthoDB" id="3007250at2"/>
<reference evidence="1 2" key="2">
    <citation type="submission" date="2018-06" db="EMBL/GenBank/DDBJ databases">
        <authorList>
            <person name="Zhirakovskaya E."/>
        </authorList>
    </citation>
    <scope>NUCLEOTIDE SEQUENCE [LARGE SCALE GENOMIC DNA]</scope>
    <source>
        <strain evidence="1 2">FBKL4.011</strain>
    </source>
</reference>
<dbReference type="InterPro" id="IPR025453">
    <property type="entry name" value="DUF4309"/>
</dbReference>
<protein>
    <submittedName>
        <fullName evidence="1">Uncharacterized protein</fullName>
    </submittedName>
</protein>
<dbReference type="AlphaFoldDB" id="A0A364K9K9"/>